<evidence type="ECO:0000259" key="1">
    <source>
        <dbReference type="Pfam" id="PF01368"/>
    </source>
</evidence>
<dbReference type="Pfam" id="PF02272">
    <property type="entry name" value="DHHA1"/>
    <property type="match status" value="1"/>
</dbReference>
<dbReference type="PANTHER" id="PTHR47618:SF1">
    <property type="entry name" value="BIFUNCTIONAL OLIGORIBONUCLEASE AND PAP PHOSPHATASE NRNA"/>
    <property type="match status" value="1"/>
</dbReference>
<dbReference type="InterPro" id="IPR051319">
    <property type="entry name" value="Oligoribo/pAp-PDE_c-di-AMP_PDE"/>
</dbReference>
<dbReference type="Gene3D" id="3.90.1640.10">
    <property type="entry name" value="inorganic pyrophosphatase (n-terminal core)"/>
    <property type="match status" value="1"/>
</dbReference>
<dbReference type="EMBL" id="FNJI01000001">
    <property type="protein sequence ID" value="SDO40274.1"/>
    <property type="molecule type" value="Genomic_DNA"/>
</dbReference>
<dbReference type="InterPro" id="IPR003156">
    <property type="entry name" value="DHHA1_dom"/>
</dbReference>
<dbReference type="InterPro" id="IPR038763">
    <property type="entry name" value="DHH_sf"/>
</dbReference>
<keyword evidence="4" id="KW-1185">Reference proteome</keyword>
<accession>A0A1H0J9E6</accession>
<dbReference type="Gene3D" id="3.10.310.30">
    <property type="match status" value="1"/>
</dbReference>
<feature type="domain" description="DDH" evidence="1">
    <location>
        <begin position="15"/>
        <end position="163"/>
    </location>
</feature>
<name>A0A1H0J9E6_9BACT</name>
<dbReference type="Proteomes" id="UP000199073">
    <property type="component" value="Unassembled WGS sequence"/>
</dbReference>
<dbReference type="AlphaFoldDB" id="A0A1H0J9E6"/>
<sequence>MVPEEIVQAIRERSNIVLFTHTHPDGDALGSLLALASILESIGKTVFCYLEEPVSHLYDFLPETERAQTRLEKYRTFRQSAAGDILAIALDCGDCDRLGENKGEFLKETSFLVIDHHQSHEDFGTARWVDATRSSTGEMVYELALALGAAVDKNCAFNLYVAICTDTGSFRYECTSARTMHIVGELLKAGVRPDTVAGYLYDNYSRERLKLLEMALGSVELSHDGQIAFMHVSQKMLDDSGASIEDLEGFINFPRSLKVVKVAALIKESGSGHVAVSLRAKGQCNVSEVAKKFKGGGHRNAAGFRCSGKNVGQVIEELRTVLARALENDDHDQAGHC</sequence>
<dbReference type="GO" id="GO:0003676">
    <property type="term" value="F:nucleic acid binding"/>
    <property type="evidence" value="ECO:0007669"/>
    <property type="project" value="InterPro"/>
</dbReference>
<proteinExistence type="predicted"/>
<evidence type="ECO:0000259" key="2">
    <source>
        <dbReference type="Pfam" id="PF02272"/>
    </source>
</evidence>
<dbReference type="STRING" id="91360.SAMN05660330_00198"/>
<dbReference type="PANTHER" id="PTHR47618">
    <property type="entry name" value="BIFUNCTIONAL OLIGORIBONUCLEASE AND PAP PHOSPHATASE NRNA"/>
    <property type="match status" value="1"/>
</dbReference>
<dbReference type="OrthoDB" id="9803668at2"/>
<evidence type="ECO:0000313" key="3">
    <source>
        <dbReference type="EMBL" id="SDO40274.1"/>
    </source>
</evidence>
<protein>
    <submittedName>
        <fullName evidence="3">Phosphoesterase RecJ domain-containing protein</fullName>
    </submittedName>
</protein>
<gene>
    <name evidence="3" type="ORF">SAMN05660330_00198</name>
</gene>
<feature type="domain" description="DHHA1" evidence="2">
    <location>
        <begin position="239"/>
        <end position="322"/>
    </location>
</feature>
<dbReference type="InterPro" id="IPR001667">
    <property type="entry name" value="DDH_dom"/>
</dbReference>
<evidence type="ECO:0000313" key="4">
    <source>
        <dbReference type="Proteomes" id="UP000199073"/>
    </source>
</evidence>
<dbReference type="Pfam" id="PF01368">
    <property type="entry name" value="DHH"/>
    <property type="match status" value="1"/>
</dbReference>
<organism evidence="3 4">
    <name type="scientific">Desulforhopalus singaporensis</name>
    <dbReference type="NCBI Taxonomy" id="91360"/>
    <lineage>
        <taxon>Bacteria</taxon>
        <taxon>Pseudomonadati</taxon>
        <taxon>Thermodesulfobacteriota</taxon>
        <taxon>Desulfobulbia</taxon>
        <taxon>Desulfobulbales</taxon>
        <taxon>Desulfocapsaceae</taxon>
        <taxon>Desulforhopalus</taxon>
    </lineage>
</organism>
<reference evidence="3 4" key="1">
    <citation type="submission" date="2016-10" db="EMBL/GenBank/DDBJ databases">
        <authorList>
            <person name="de Groot N.N."/>
        </authorList>
    </citation>
    <scope>NUCLEOTIDE SEQUENCE [LARGE SCALE GENOMIC DNA]</scope>
    <source>
        <strain evidence="3 4">DSM 12130</strain>
    </source>
</reference>
<dbReference type="SUPFAM" id="SSF64182">
    <property type="entry name" value="DHH phosphoesterases"/>
    <property type="match status" value="1"/>
</dbReference>